<accession>A0ACB8X544</accession>
<dbReference type="Proteomes" id="UP000831701">
    <property type="component" value="Chromosome 3"/>
</dbReference>
<proteinExistence type="predicted"/>
<protein>
    <submittedName>
        <fullName evidence="1">Uncharacterized protein</fullName>
    </submittedName>
</protein>
<comment type="caution">
    <text evidence="1">The sequence shown here is derived from an EMBL/GenBank/DDBJ whole genome shotgun (WGS) entry which is preliminary data.</text>
</comment>
<organism evidence="1 2">
    <name type="scientific">Scortum barcoo</name>
    <name type="common">barcoo grunter</name>
    <dbReference type="NCBI Taxonomy" id="214431"/>
    <lineage>
        <taxon>Eukaryota</taxon>
        <taxon>Metazoa</taxon>
        <taxon>Chordata</taxon>
        <taxon>Craniata</taxon>
        <taxon>Vertebrata</taxon>
        <taxon>Euteleostomi</taxon>
        <taxon>Actinopterygii</taxon>
        <taxon>Neopterygii</taxon>
        <taxon>Teleostei</taxon>
        <taxon>Neoteleostei</taxon>
        <taxon>Acanthomorphata</taxon>
        <taxon>Eupercaria</taxon>
        <taxon>Centrarchiformes</taxon>
        <taxon>Terapontoidei</taxon>
        <taxon>Terapontidae</taxon>
        <taxon>Scortum</taxon>
    </lineage>
</organism>
<dbReference type="EMBL" id="CM041533">
    <property type="protein sequence ID" value="KAI3375076.1"/>
    <property type="molecule type" value="Genomic_DNA"/>
</dbReference>
<name>A0ACB8X544_9TELE</name>
<evidence type="ECO:0000313" key="1">
    <source>
        <dbReference type="EMBL" id="KAI3375076.1"/>
    </source>
</evidence>
<reference evidence="1" key="1">
    <citation type="submission" date="2022-04" db="EMBL/GenBank/DDBJ databases">
        <title>Jade perch genome.</title>
        <authorList>
            <person name="Chao B."/>
        </authorList>
    </citation>
    <scope>NUCLEOTIDE SEQUENCE</scope>
    <source>
        <strain evidence="1">CB-2022</strain>
    </source>
</reference>
<gene>
    <name evidence="1" type="ORF">L3Q82_021594</name>
</gene>
<sequence>MFLDSPAQTLEVSFRVKHGDGSHMVYASSGQMKCFECGDVGHKRFACSHKQQAVHSPESAAVAAPGGASAAVGPGAVGSDKIKAAVQKLETDIKNIEEGLQRDSGPTVSHRLQEKRLELSSLLQERVKGALVRFRFLQLKDMDALTSFFFNLERSVAQGKQMTCLELPGGRVTTSPGEMRGHATDFYSGLFGAEQCSMQCCGEPLEGLPQLSPEEKAALDCELTLEELTMAVNQMASGRAQRIDGLSQTFFKRFWNTLGPDLHAVLLECFGTGSLPVSCIPYKVWQIFKIARNTNETPGMWLFEEPLFFNDLIKTQALQSASLQARFSEAGCTKLGHLMRAAATSVDTLRENSRITSFRLINRVVEEVCAAL</sequence>
<keyword evidence="2" id="KW-1185">Reference proteome</keyword>
<evidence type="ECO:0000313" key="2">
    <source>
        <dbReference type="Proteomes" id="UP000831701"/>
    </source>
</evidence>